<feature type="transmembrane region" description="Helical" evidence="1">
    <location>
        <begin position="73"/>
        <end position="91"/>
    </location>
</feature>
<evidence type="ECO:0000313" key="3">
    <source>
        <dbReference type="Proteomes" id="UP001603857"/>
    </source>
</evidence>
<proteinExistence type="predicted"/>
<dbReference type="AlphaFoldDB" id="A0ABD1LSS7"/>
<reference evidence="2 3" key="1">
    <citation type="submission" date="2024-08" db="EMBL/GenBank/DDBJ databases">
        <title>Insights into the chromosomal genome structure of Flemingia macrophylla.</title>
        <authorList>
            <person name="Ding Y."/>
            <person name="Zhao Y."/>
            <person name="Bi W."/>
            <person name="Wu M."/>
            <person name="Zhao G."/>
            <person name="Gong Y."/>
            <person name="Li W."/>
            <person name="Zhang P."/>
        </authorList>
    </citation>
    <scope>NUCLEOTIDE SEQUENCE [LARGE SCALE GENOMIC DNA]</scope>
    <source>
        <strain evidence="2">DYQJB</strain>
        <tissue evidence="2">Leaf</tissue>
    </source>
</reference>
<keyword evidence="1" id="KW-0472">Membrane</keyword>
<protein>
    <submittedName>
        <fullName evidence="2">Uncharacterized protein</fullName>
    </submittedName>
</protein>
<name>A0ABD1LSS7_9FABA</name>
<dbReference type="Proteomes" id="UP001603857">
    <property type="component" value="Unassembled WGS sequence"/>
</dbReference>
<gene>
    <name evidence="2" type="ORF">Fmac_025630</name>
</gene>
<comment type="caution">
    <text evidence="2">The sequence shown here is derived from an EMBL/GenBank/DDBJ whole genome shotgun (WGS) entry which is preliminary data.</text>
</comment>
<dbReference type="EMBL" id="JBGMDY010000008">
    <property type="protein sequence ID" value="KAL2326572.1"/>
    <property type="molecule type" value="Genomic_DNA"/>
</dbReference>
<organism evidence="2 3">
    <name type="scientific">Flemingia macrophylla</name>
    <dbReference type="NCBI Taxonomy" id="520843"/>
    <lineage>
        <taxon>Eukaryota</taxon>
        <taxon>Viridiplantae</taxon>
        <taxon>Streptophyta</taxon>
        <taxon>Embryophyta</taxon>
        <taxon>Tracheophyta</taxon>
        <taxon>Spermatophyta</taxon>
        <taxon>Magnoliopsida</taxon>
        <taxon>eudicotyledons</taxon>
        <taxon>Gunneridae</taxon>
        <taxon>Pentapetalae</taxon>
        <taxon>rosids</taxon>
        <taxon>fabids</taxon>
        <taxon>Fabales</taxon>
        <taxon>Fabaceae</taxon>
        <taxon>Papilionoideae</taxon>
        <taxon>50 kb inversion clade</taxon>
        <taxon>NPAAA clade</taxon>
        <taxon>indigoferoid/millettioid clade</taxon>
        <taxon>Phaseoleae</taxon>
        <taxon>Flemingia</taxon>
    </lineage>
</organism>
<sequence length="95" mass="11174">MSSIVHCTERVQLIKYIFSNFSSSCMNVYVFLFCLQQDKQWQGEIIKVAIKGKGYTFPIYTLKHVSLVKYMDIFLLFNNGFIGLLFEYHLISILF</sequence>
<keyword evidence="3" id="KW-1185">Reference proteome</keyword>
<evidence type="ECO:0000256" key="1">
    <source>
        <dbReference type="SAM" id="Phobius"/>
    </source>
</evidence>
<keyword evidence="1" id="KW-0812">Transmembrane</keyword>
<accession>A0ABD1LSS7</accession>
<keyword evidence="1" id="KW-1133">Transmembrane helix</keyword>
<evidence type="ECO:0000313" key="2">
    <source>
        <dbReference type="EMBL" id="KAL2326572.1"/>
    </source>
</evidence>